<evidence type="ECO:0000313" key="2">
    <source>
        <dbReference type="EMBL" id="BAT11741.1"/>
    </source>
</evidence>
<reference evidence="2 3" key="2">
    <citation type="journal article" date="2013" name="Plant Cell Physiol.">
        <title>Rice Annotation Project Database (RAP-DB): an integrative and interactive database for rice genomics.</title>
        <authorList>
            <person name="Sakai H."/>
            <person name="Lee S.S."/>
            <person name="Tanaka T."/>
            <person name="Numa H."/>
            <person name="Kim J."/>
            <person name="Kawahara Y."/>
            <person name="Wakimoto H."/>
            <person name="Yang C.C."/>
            <person name="Iwamoto M."/>
            <person name="Abe T."/>
            <person name="Yamada Y."/>
            <person name="Muto A."/>
            <person name="Inokuchi H."/>
            <person name="Ikemura T."/>
            <person name="Matsumoto T."/>
            <person name="Sasaki T."/>
            <person name="Itoh T."/>
        </authorList>
    </citation>
    <scope>NUCLEOTIDE SEQUENCE [LARGE SCALE GENOMIC DNA]</scope>
    <source>
        <strain evidence="3">cv. Nipponbare</strain>
    </source>
</reference>
<proteinExistence type="predicted"/>
<feature type="region of interest" description="Disordered" evidence="1">
    <location>
        <begin position="33"/>
        <end position="53"/>
    </location>
</feature>
<protein>
    <submittedName>
        <fullName evidence="2">Os10g0524832 protein</fullName>
    </submittedName>
</protein>
<evidence type="ECO:0000256" key="1">
    <source>
        <dbReference type="SAM" id="MobiDB-lite"/>
    </source>
</evidence>
<dbReference type="PaxDb" id="39947-A0A0P0XWF3"/>
<dbReference type="InParanoid" id="A0A0P0XWF3"/>
<evidence type="ECO:0000313" key="3">
    <source>
        <dbReference type="Proteomes" id="UP000059680"/>
    </source>
</evidence>
<feature type="region of interest" description="Disordered" evidence="1">
    <location>
        <begin position="72"/>
        <end position="91"/>
    </location>
</feature>
<accession>A0A0P0XWF3</accession>
<gene>
    <name evidence="2" type="ordered locus">Os10g0524832</name>
    <name evidence="2" type="ORF">OSNPB_100524832</name>
</gene>
<reference evidence="3" key="1">
    <citation type="journal article" date="2005" name="Nature">
        <title>The map-based sequence of the rice genome.</title>
        <authorList>
            <consortium name="International rice genome sequencing project (IRGSP)"/>
            <person name="Matsumoto T."/>
            <person name="Wu J."/>
            <person name="Kanamori H."/>
            <person name="Katayose Y."/>
            <person name="Fujisawa M."/>
            <person name="Namiki N."/>
            <person name="Mizuno H."/>
            <person name="Yamamoto K."/>
            <person name="Antonio B.A."/>
            <person name="Baba T."/>
            <person name="Sakata K."/>
            <person name="Nagamura Y."/>
            <person name="Aoki H."/>
            <person name="Arikawa K."/>
            <person name="Arita K."/>
            <person name="Bito T."/>
            <person name="Chiden Y."/>
            <person name="Fujitsuka N."/>
            <person name="Fukunaka R."/>
            <person name="Hamada M."/>
            <person name="Harada C."/>
            <person name="Hayashi A."/>
            <person name="Hijishita S."/>
            <person name="Honda M."/>
            <person name="Hosokawa S."/>
            <person name="Ichikawa Y."/>
            <person name="Idonuma A."/>
            <person name="Iijima M."/>
            <person name="Ikeda M."/>
            <person name="Ikeno M."/>
            <person name="Ito K."/>
            <person name="Ito S."/>
            <person name="Ito T."/>
            <person name="Ito Y."/>
            <person name="Ito Y."/>
            <person name="Iwabuchi A."/>
            <person name="Kamiya K."/>
            <person name="Karasawa W."/>
            <person name="Kurita K."/>
            <person name="Katagiri S."/>
            <person name="Kikuta A."/>
            <person name="Kobayashi H."/>
            <person name="Kobayashi N."/>
            <person name="Machita K."/>
            <person name="Maehara T."/>
            <person name="Masukawa M."/>
            <person name="Mizubayashi T."/>
            <person name="Mukai Y."/>
            <person name="Nagasaki H."/>
            <person name="Nagata Y."/>
            <person name="Naito S."/>
            <person name="Nakashima M."/>
            <person name="Nakama Y."/>
            <person name="Nakamichi Y."/>
            <person name="Nakamura M."/>
            <person name="Meguro A."/>
            <person name="Negishi M."/>
            <person name="Ohta I."/>
            <person name="Ohta T."/>
            <person name="Okamoto M."/>
            <person name="Ono N."/>
            <person name="Saji S."/>
            <person name="Sakaguchi M."/>
            <person name="Sakai K."/>
            <person name="Shibata M."/>
            <person name="Shimokawa T."/>
            <person name="Song J."/>
            <person name="Takazaki Y."/>
            <person name="Terasawa K."/>
            <person name="Tsugane M."/>
            <person name="Tsuji K."/>
            <person name="Ueda S."/>
            <person name="Waki K."/>
            <person name="Yamagata H."/>
            <person name="Yamamoto M."/>
            <person name="Yamamoto S."/>
            <person name="Yamane H."/>
            <person name="Yoshiki S."/>
            <person name="Yoshihara R."/>
            <person name="Yukawa K."/>
            <person name="Zhong H."/>
            <person name="Yano M."/>
            <person name="Yuan Q."/>
            <person name="Ouyang S."/>
            <person name="Liu J."/>
            <person name="Jones K.M."/>
            <person name="Gansberger K."/>
            <person name="Moffat K."/>
            <person name="Hill J."/>
            <person name="Bera J."/>
            <person name="Fadrosh D."/>
            <person name="Jin S."/>
            <person name="Johri S."/>
            <person name="Kim M."/>
            <person name="Overton L."/>
            <person name="Reardon M."/>
            <person name="Tsitrin T."/>
            <person name="Vuong H."/>
            <person name="Weaver B."/>
            <person name="Ciecko A."/>
            <person name="Tallon L."/>
            <person name="Jackson J."/>
            <person name="Pai G."/>
            <person name="Aken S.V."/>
            <person name="Utterback T."/>
            <person name="Reidmuller S."/>
            <person name="Feldblyum T."/>
            <person name="Hsiao J."/>
            <person name="Zismann V."/>
            <person name="Iobst S."/>
            <person name="de Vazeille A.R."/>
            <person name="Buell C.R."/>
            <person name="Ying K."/>
            <person name="Li Y."/>
            <person name="Lu T."/>
            <person name="Huang Y."/>
            <person name="Zhao Q."/>
            <person name="Feng Q."/>
            <person name="Zhang L."/>
            <person name="Zhu J."/>
            <person name="Weng Q."/>
            <person name="Mu J."/>
            <person name="Lu Y."/>
            <person name="Fan D."/>
            <person name="Liu Y."/>
            <person name="Guan J."/>
            <person name="Zhang Y."/>
            <person name="Yu S."/>
            <person name="Liu X."/>
            <person name="Zhang Y."/>
            <person name="Hong G."/>
            <person name="Han B."/>
            <person name="Choisne N."/>
            <person name="Demange N."/>
            <person name="Orjeda G."/>
            <person name="Samain S."/>
            <person name="Cattolico L."/>
            <person name="Pelletier E."/>
            <person name="Couloux A."/>
            <person name="Segurens B."/>
            <person name="Wincker P."/>
            <person name="D'Hont A."/>
            <person name="Scarpelli C."/>
            <person name="Weissenbach J."/>
            <person name="Salanoubat M."/>
            <person name="Quetier F."/>
            <person name="Yu Y."/>
            <person name="Kim H.R."/>
            <person name="Rambo T."/>
            <person name="Currie J."/>
            <person name="Collura K."/>
            <person name="Luo M."/>
            <person name="Yang T."/>
            <person name="Ammiraju J.S.S."/>
            <person name="Engler F."/>
            <person name="Soderlund C."/>
            <person name="Wing R.A."/>
            <person name="Palmer L.E."/>
            <person name="de la Bastide M."/>
            <person name="Spiegel L."/>
            <person name="Nascimento L."/>
            <person name="Zutavern T."/>
            <person name="O'Shaughnessy A."/>
            <person name="Dike S."/>
            <person name="Dedhia N."/>
            <person name="Preston R."/>
            <person name="Balija V."/>
            <person name="McCombie W.R."/>
            <person name="Chow T."/>
            <person name="Chen H."/>
            <person name="Chung M."/>
            <person name="Chen C."/>
            <person name="Shaw J."/>
            <person name="Wu H."/>
            <person name="Hsiao K."/>
            <person name="Chao Y."/>
            <person name="Chu M."/>
            <person name="Cheng C."/>
            <person name="Hour A."/>
            <person name="Lee P."/>
            <person name="Lin S."/>
            <person name="Lin Y."/>
            <person name="Liou J."/>
            <person name="Liu S."/>
            <person name="Hsing Y."/>
            <person name="Raghuvanshi S."/>
            <person name="Mohanty A."/>
            <person name="Bharti A.K."/>
            <person name="Gaur A."/>
            <person name="Gupta V."/>
            <person name="Kumar D."/>
            <person name="Ravi V."/>
            <person name="Vij S."/>
            <person name="Kapur A."/>
            <person name="Khurana P."/>
            <person name="Khurana P."/>
            <person name="Khurana J.P."/>
            <person name="Tyagi A.K."/>
            <person name="Gaikwad K."/>
            <person name="Singh A."/>
            <person name="Dalal V."/>
            <person name="Srivastava S."/>
            <person name="Dixit A."/>
            <person name="Pal A.K."/>
            <person name="Ghazi I.A."/>
            <person name="Yadav M."/>
            <person name="Pandit A."/>
            <person name="Bhargava A."/>
            <person name="Sureshbabu K."/>
            <person name="Batra K."/>
            <person name="Sharma T.R."/>
            <person name="Mohapatra T."/>
            <person name="Singh N.K."/>
            <person name="Messing J."/>
            <person name="Nelson A.B."/>
            <person name="Fuks G."/>
            <person name="Kavchok S."/>
            <person name="Keizer G."/>
            <person name="Linton E."/>
            <person name="Llaca V."/>
            <person name="Song R."/>
            <person name="Tanyolac B."/>
            <person name="Young S."/>
            <person name="Ho-Il K."/>
            <person name="Hahn J.H."/>
            <person name="Sangsakoo G."/>
            <person name="Vanavichit A."/>
            <person name="de Mattos Luiz.A.T."/>
            <person name="Zimmer P.D."/>
            <person name="Malone G."/>
            <person name="Dellagostin O."/>
            <person name="de Oliveira A.C."/>
            <person name="Bevan M."/>
            <person name="Bancroft I."/>
            <person name="Minx P."/>
            <person name="Cordum H."/>
            <person name="Wilson R."/>
            <person name="Cheng Z."/>
            <person name="Jin W."/>
            <person name="Jiang J."/>
            <person name="Leong S.A."/>
            <person name="Iwama H."/>
            <person name="Gojobori T."/>
            <person name="Itoh T."/>
            <person name="Niimura Y."/>
            <person name="Fujii Y."/>
            <person name="Habara T."/>
            <person name="Sakai H."/>
            <person name="Sato Y."/>
            <person name="Wilson G."/>
            <person name="Kumar K."/>
            <person name="McCouch S."/>
            <person name="Juretic N."/>
            <person name="Hoen D."/>
            <person name="Wright S."/>
            <person name="Bruskiewich R."/>
            <person name="Bureau T."/>
            <person name="Miyao A."/>
            <person name="Hirochika H."/>
            <person name="Nishikawa T."/>
            <person name="Kadowaki K."/>
            <person name="Sugiura M."/>
            <person name="Burr B."/>
            <person name="Sasaki T."/>
        </authorList>
    </citation>
    <scope>NUCLEOTIDE SEQUENCE [LARGE SCALE GENOMIC DNA]</scope>
    <source>
        <strain evidence="3">cv. Nipponbare</strain>
    </source>
</reference>
<name>A0A0P0XWF3_ORYSJ</name>
<dbReference type="Proteomes" id="UP000059680">
    <property type="component" value="Chromosome 10"/>
</dbReference>
<reference evidence="2 3" key="3">
    <citation type="journal article" date="2013" name="Rice">
        <title>Improvement of the Oryza sativa Nipponbare reference genome using next generation sequence and optical map data.</title>
        <authorList>
            <person name="Kawahara Y."/>
            <person name="de la Bastide M."/>
            <person name="Hamilton J.P."/>
            <person name="Kanamori H."/>
            <person name="McCombie W.R."/>
            <person name="Ouyang S."/>
            <person name="Schwartz D.C."/>
            <person name="Tanaka T."/>
            <person name="Wu J."/>
            <person name="Zhou S."/>
            <person name="Childs K.L."/>
            <person name="Davidson R.M."/>
            <person name="Lin H."/>
            <person name="Quesada-Ocampo L."/>
            <person name="Vaillancourt B."/>
            <person name="Sakai H."/>
            <person name="Lee S.S."/>
            <person name="Kim J."/>
            <person name="Numa H."/>
            <person name="Itoh T."/>
            <person name="Buell C.R."/>
            <person name="Matsumoto T."/>
        </authorList>
    </citation>
    <scope>NUCLEOTIDE SEQUENCE [LARGE SCALE GENOMIC DNA]</scope>
    <source>
        <strain evidence="3">cv. Nipponbare</strain>
    </source>
</reference>
<organism evidence="2 3">
    <name type="scientific">Oryza sativa subsp. japonica</name>
    <name type="common">Rice</name>
    <dbReference type="NCBI Taxonomy" id="39947"/>
    <lineage>
        <taxon>Eukaryota</taxon>
        <taxon>Viridiplantae</taxon>
        <taxon>Streptophyta</taxon>
        <taxon>Embryophyta</taxon>
        <taxon>Tracheophyta</taxon>
        <taxon>Spermatophyta</taxon>
        <taxon>Magnoliopsida</taxon>
        <taxon>Liliopsida</taxon>
        <taxon>Poales</taxon>
        <taxon>Poaceae</taxon>
        <taxon>BOP clade</taxon>
        <taxon>Oryzoideae</taxon>
        <taxon>Oryzeae</taxon>
        <taxon>Oryzinae</taxon>
        <taxon>Oryza</taxon>
        <taxon>Oryza sativa</taxon>
    </lineage>
</organism>
<dbReference type="EMBL" id="AP014966">
    <property type="protein sequence ID" value="BAT11741.1"/>
    <property type="molecule type" value="Genomic_DNA"/>
</dbReference>
<sequence length="91" mass="9725">MPMPPNTTVSLLDACSRRLPPSGLGPAGCRRASNNLPIHKAPAAPTRQPRLAGRRRCLISSTPWLAGAVTTLSKEAEGQEQPARAYQDQPL</sequence>
<dbReference type="AlphaFoldDB" id="A0A0P0XWF3"/>
<keyword evidence="3" id="KW-1185">Reference proteome</keyword>